<feature type="coiled-coil region" evidence="1">
    <location>
        <begin position="101"/>
        <end position="135"/>
    </location>
</feature>
<dbReference type="OrthoDB" id="1947207at2"/>
<keyword evidence="1" id="KW-0175">Coiled coil</keyword>
<sequence>MRKKKKGSSLITVVIIFSILITVGTAVLSMTVGDYKMRIIESKKIENLYSSESGLDVAYDIIVKTFDKAAKFGDFKAKQFKAGNCQGGPNLKKYNNAKGKYMKIKNDKDATQKAKREAKKEFDEKVEELAQVEFKRSFKNFISKSHDNNEVEDKEKIPSDILAKSIKEAKYSSITLKDKDANDKEFKIGDKDFTYEKVDFFSNKPELFICNNDELKRINELEKELNQSPDNQEKKEALEALKASNLGIVDNGNDYKIQITSEFKTEDSQAKVNGKNTRQLQVAYNIVVPDYKDVAFSESTSEVQNNVSLSDKAMIVGRDMNVNGSSKNSKIDIDGDIFVWGDKNEITNKVYDKYKGGINIKNSTVKFNGEVVTGKTFNIESDVDSTITGNLYAMNVYAGKLNGDVAENSQLIVKSAKQDKNKNESNKVNKDSDESGQVIIDNDITLKAKDTDIEIDNFYGINDKNTKYGDTMHASSEGTAERTSSSIIVNGNENSNIKINNKAYIMGVAHIDTTPEYQTGESTGIKGNYVAYATPLDDNEKFDYYKPLQLLNEENVLKKSEHFKKYWDGKLEDKNTGGIALPESTYSIGAIVYKDASGKIQLKDSSYTMDKNKMDINTVIPKKQIEYASKVYAMGKDVGSNWYDSLGNLGSPVDYLMKLKDIPQDYDLDSQKSNNEKAIFNHDYYKTIIIKGKNSAGTYNNARGSISEQTPIVIEADKGELNAFVATAGDVIIDGEVNFNGNIIAEGNLTIQGNQDKNIKYDKDLCDRIKASNVELFNEVFGDSSDDTNSSETGDSSNPNLNVQYDLNKFLKTKLWKIIK</sequence>
<name>A0A1I1PH02_9CLOT</name>
<evidence type="ECO:0008006" key="4">
    <source>
        <dbReference type="Google" id="ProtNLM"/>
    </source>
</evidence>
<accession>A0A1I1PH02</accession>
<dbReference type="STRING" id="119641.SAMN05421842_11941"/>
<protein>
    <recommendedName>
        <fullName evidence="4">PilX N-terminal</fullName>
    </recommendedName>
</protein>
<evidence type="ECO:0000313" key="2">
    <source>
        <dbReference type="EMBL" id="SFD09114.1"/>
    </source>
</evidence>
<proteinExistence type="predicted"/>
<dbReference type="RefSeq" id="WP_090092238.1">
    <property type="nucleotide sequence ID" value="NZ_FOMG01000019.1"/>
</dbReference>
<dbReference type="EMBL" id="FOMG01000019">
    <property type="protein sequence ID" value="SFD09114.1"/>
    <property type="molecule type" value="Genomic_DNA"/>
</dbReference>
<evidence type="ECO:0000313" key="3">
    <source>
        <dbReference type="Proteomes" id="UP000199263"/>
    </source>
</evidence>
<keyword evidence="3" id="KW-1185">Reference proteome</keyword>
<reference evidence="2 3" key="1">
    <citation type="submission" date="2016-10" db="EMBL/GenBank/DDBJ databases">
        <authorList>
            <person name="de Groot N.N."/>
        </authorList>
    </citation>
    <scope>NUCLEOTIDE SEQUENCE [LARGE SCALE GENOMIC DNA]</scope>
    <source>
        <strain evidence="2 3">DSM 12992</strain>
    </source>
</reference>
<dbReference type="Proteomes" id="UP000199263">
    <property type="component" value="Unassembled WGS sequence"/>
</dbReference>
<gene>
    <name evidence="2" type="ORF">SAMN05421842_11941</name>
</gene>
<dbReference type="AlphaFoldDB" id="A0A1I1PH02"/>
<organism evidence="2 3">
    <name type="scientific">Clostridium uliginosum</name>
    <dbReference type="NCBI Taxonomy" id="119641"/>
    <lineage>
        <taxon>Bacteria</taxon>
        <taxon>Bacillati</taxon>
        <taxon>Bacillota</taxon>
        <taxon>Clostridia</taxon>
        <taxon>Eubacteriales</taxon>
        <taxon>Clostridiaceae</taxon>
        <taxon>Clostridium</taxon>
    </lineage>
</organism>
<evidence type="ECO:0000256" key="1">
    <source>
        <dbReference type="SAM" id="Coils"/>
    </source>
</evidence>